<protein>
    <submittedName>
        <fullName evidence="2">USP domain-containing protein</fullName>
    </submittedName>
</protein>
<name>A0A0M3HQE7_ASCLU</name>
<organism evidence="1 2">
    <name type="scientific">Ascaris lumbricoides</name>
    <name type="common">Giant roundworm</name>
    <dbReference type="NCBI Taxonomy" id="6252"/>
    <lineage>
        <taxon>Eukaryota</taxon>
        <taxon>Metazoa</taxon>
        <taxon>Ecdysozoa</taxon>
        <taxon>Nematoda</taxon>
        <taxon>Chromadorea</taxon>
        <taxon>Rhabditida</taxon>
        <taxon>Spirurina</taxon>
        <taxon>Ascaridomorpha</taxon>
        <taxon>Ascaridoidea</taxon>
        <taxon>Ascarididae</taxon>
        <taxon>Ascaris</taxon>
    </lineage>
</organism>
<evidence type="ECO:0000313" key="1">
    <source>
        <dbReference type="Proteomes" id="UP000036681"/>
    </source>
</evidence>
<proteinExistence type="predicted"/>
<dbReference type="Proteomes" id="UP000036681">
    <property type="component" value="Unplaced"/>
</dbReference>
<dbReference type="AlphaFoldDB" id="A0A0M3HQE7"/>
<reference evidence="2" key="1">
    <citation type="submission" date="2017-02" db="UniProtKB">
        <authorList>
            <consortium name="WormBaseParasite"/>
        </authorList>
    </citation>
    <scope>IDENTIFICATION</scope>
</reference>
<dbReference type="WBParaSite" id="ALUE_0000431501-mRNA-1">
    <property type="protein sequence ID" value="ALUE_0000431501-mRNA-1"/>
    <property type="gene ID" value="ALUE_0000431501"/>
</dbReference>
<keyword evidence="1" id="KW-1185">Reference proteome</keyword>
<evidence type="ECO:0000313" key="2">
    <source>
        <dbReference type="WBParaSite" id="ALUE_0000431501-mRNA-1"/>
    </source>
</evidence>
<sequence length="74" mass="8635">MGNESRRLRLGRWTKPQAARKRYDFNDASVSAMPQPNDPIVSKEAYVLFYRKRLMEGERVLSDAEHDMEVDCDS</sequence>
<accession>A0A0M3HQE7</accession>